<dbReference type="EMBL" id="CP003546">
    <property type="protein sequence ID" value="AFP84577.1"/>
    <property type="molecule type" value="Genomic_DNA"/>
</dbReference>
<keyword evidence="2" id="KW-1185">Reference proteome</keyword>
<accession>J3TF09</accession>
<dbReference type="KEGG" id="sect:A359_01750"/>
<evidence type="ECO:0000313" key="1">
    <source>
        <dbReference type="EMBL" id="AFP84577.1"/>
    </source>
</evidence>
<dbReference type="HOGENOM" id="CLU_3047888_0_0_6"/>
<sequence length="54" mass="6041">MREEVHNSPTWGQCVMTGADCLKRPIPGLQHCRILIDISLGDDHVQVRLGNCNL</sequence>
<dbReference type="Proteomes" id="UP000003936">
    <property type="component" value="Chromosome"/>
</dbReference>
<dbReference type="AlphaFoldDB" id="J3TF09"/>
<gene>
    <name evidence="1" type="ORF">A359_01750</name>
</gene>
<protein>
    <submittedName>
        <fullName evidence="1">Uncharacterized protein</fullName>
    </submittedName>
</protein>
<name>J3TF09_9ENTR</name>
<evidence type="ECO:0000313" key="2">
    <source>
        <dbReference type="Proteomes" id="UP000003936"/>
    </source>
</evidence>
<organism evidence="1 2">
    <name type="scientific">secondary endosymbiont of Ctenarytaina eucalypti</name>
    <dbReference type="NCBI Taxonomy" id="1199245"/>
    <lineage>
        <taxon>Bacteria</taxon>
        <taxon>Pseudomonadati</taxon>
        <taxon>Pseudomonadota</taxon>
        <taxon>Gammaproteobacteria</taxon>
        <taxon>Enterobacterales</taxon>
        <taxon>Enterobacteriaceae</taxon>
        <taxon>aphid secondary symbionts</taxon>
    </lineage>
</organism>
<reference evidence="1 2" key="1">
    <citation type="journal article" date="2012" name="Mol. Biol. Evol.">
        <title>Genome reduction and co-evolution between the primary and secondary bacterial symbionts of psyllids.</title>
        <authorList>
            <person name="Sloan D.B."/>
            <person name="Moran N.A."/>
        </authorList>
    </citation>
    <scope>NUCLEOTIDE SEQUENCE [LARGE SCALE GENOMIC DNA]</scope>
    <source>
        <strain evidence="1">Ceuc_S</strain>
    </source>
</reference>
<proteinExistence type="predicted"/>